<reference evidence="1" key="2">
    <citation type="submission" date="2020-07" db="EMBL/GenBank/DDBJ databases">
        <authorList>
            <person name="Lood C."/>
            <person name="Girard L."/>
        </authorList>
    </citation>
    <scope>NUCLEOTIDE SEQUENCE</scope>
    <source>
        <strain evidence="1">SWRI12</strain>
    </source>
</reference>
<reference evidence="1 3" key="1">
    <citation type="journal article" date="2020" name="Microorganisms">
        <title>Reliable Identification of Environmental Pseudomonas Isolates Using the rpoD Gene.</title>
        <authorList>
            <consortium name="The Broad Institute Genome Sequencing Platform"/>
            <person name="Girard L."/>
            <person name="Lood C."/>
            <person name="Rokni-Zadeh H."/>
            <person name="van Noort V."/>
            <person name="Lavigne R."/>
            <person name="De Mot R."/>
        </authorList>
    </citation>
    <scope>NUCLEOTIDE SEQUENCE</scope>
    <source>
        <strain evidence="1 3">SWRI12</strain>
    </source>
</reference>
<sequence length="135" mass="15083">MRNFMTGGGGIILLMIGHVHAGEVTCPAVTQLHDNTATVEMQDDPEWQSQSLVQELNPAALPFNDAEFAIHEPDENQQTPAKVSITCTHGERNLTLDYYPTPQELNLMPGLDTRCASQFPHTCRRENADYLSLRF</sequence>
<evidence type="ECO:0000313" key="3">
    <source>
        <dbReference type="Proteomes" id="UP000636518"/>
    </source>
</evidence>
<dbReference type="RefSeq" id="WP_186706916.1">
    <property type="nucleotide sequence ID" value="NZ_JABWRB020000004.1"/>
</dbReference>
<name>A0A923FEA1_9PSED</name>
<reference evidence="2" key="3">
    <citation type="submission" date="2021-06" db="EMBL/GenBank/DDBJ databases">
        <title>Updating the genus Pseudomonas: Description of 43 new species and partition of the Pseudomonas putida group.</title>
        <authorList>
            <person name="Girard L."/>
            <person name="Lood C."/>
            <person name="Vandamme P."/>
            <person name="Rokni-Zadeh H."/>
            <person name="Van Noort V."/>
            <person name="Hofte M."/>
            <person name="Lavigne R."/>
            <person name="De Mot R."/>
        </authorList>
    </citation>
    <scope>NUCLEOTIDE SEQUENCE</scope>
    <source>
        <strain evidence="2">SWRI12</strain>
    </source>
</reference>
<dbReference type="AlphaFoldDB" id="A0A923FEA1"/>
<proteinExistence type="predicted"/>
<comment type="caution">
    <text evidence="1">The sequence shown here is derived from an EMBL/GenBank/DDBJ whole genome shotgun (WGS) entry which is preliminary data.</text>
</comment>
<protein>
    <submittedName>
        <fullName evidence="1">DUF3757 domain-containing protein</fullName>
    </submittedName>
</protein>
<evidence type="ECO:0000313" key="2">
    <source>
        <dbReference type="EMBL" id="MBV4498311.1"/>
    </source>
</evidence>
<evidence type="ECO:0000313" key="1">
    <source>
        <dbReference type="EMBL" id="MBC3390893.1"/>
    </source>
</evidence>
<dbReference type="Proteomes" id="UP000636518">
    <property type="component" value="Unassembled WGS sequence"/>
</dbReference>
<dbReference type="EMBL" id="JABWRB020000004">
    <property type="protein sequence ID" value="MBV4498311.1"/>
    <property type="molecule type" value="Genomic_DNA"/>
</dbReference>
<accession>A0A923FEA1</accession>
<gene>
    <name evidence="2" type="ORF">HU715_023510</name>
    <name evidence="1" type="ORF">HU715_14600</name>
</gene>
<dbReference type="EMBL" id="JABWRB010000017">
    <property type="protein sequence ID" value="MBC3390893.1"/>
    <property type="molecule type" value="Genomic_DNA"/>
</dbReference>
<keyword evidence="3" id="KW-1185">Reference proteome</keyword>
<organism evidence="1">
    <name type="scientific">Pseudomonas zanjanensis</name>
    <dbReference type="NCBI Taxonomy" id="2745496"/>
    <lineage>
        <taxon>Bacteria</taxon>
        <taxon>Pseudomonadati</taxon>
        <taxon>Pseudomonadota</taxon>
        <taxon>Gammaproteobacteria</taxon>
        <taxon>Pseudomonadales</taxon>
        <taxon>Pseudomonadaceae</taxon>
        <taxon>Pseudomonas</taxon>
    </lineage>
</organism>